<comment type="caution">
    <text evidence="7">The sequence shown here is derived from an EMBL/GenBank/DDBJ whole genome shotgun (WGS) entry which is preliminary data.</text>
</comment>
<evidence type="ECO:0000313" key="8">
    <source>
        <dbReference type="Proteomes" id="UP000575083"/>
    </source>
</evidence>
<accession>A0A7X0PIY8</accession>
<evidence type="ECO:0000256" key="5">
    <source>
        <dbReference type="ARBA" id="ARBA00023163"/>
    </source>
</evidence>
<dbReference type="InterPro" id="IPR036390">
    <property type="entry name" value="WH_DNA-bd_sf"/>
</dbReference>
<keyword evidence="2" id="KW-0663">Pyridoxal phosphate</keyword>
<keyword evidence="5" id="KW-0804">Transcription</keyword>
<keyword evidence="3" id="KW-0805">Transcription regulation</keyword>
<dbReference type="Proteomes" id="UP000575083">
    <property type="component" value="Unassembled WGS sequence"/>
</dbReference>
<comment type="similarity">
    <text evidence="1">In the C-terminal section; belongs to the class-I pyridoxal-phosphate-dependent aminotransferase family.</text>
</comment>
<sequence length="497" mass="54947">MSVPSEEHLPLYRQLADHYQQAVAQGALPPGARMPSVRELMQRHGVSLSTALQALRTLEEQGSVQARPRVGYFVQDHRVHLLGHSSEPDPRCPVQQIDGAQFAGINERISLWLEQGRRAQVRVDLGAAMPAPELFDHLTLNRIGAALLREFPDVLVLGNSRPGTHPLFQAAMARQALEVGVSVAPQEVMATLGNSDAVNLALAAVTERGDVVAVESPTFYGVLQAVETQNLRALEIPSSSRTGISLEALELAVQNEPRLRAVVVVPHLQMPNGALMPDSHKERLVAFCRRHDLALIEDDIYRELVDAPVLQRPLKAWDETGQVIYCVSFNKTLAPGLRQGWMNGGRWHERIQILKFARTRNMQVWAQLLAARTVGTPAHERHLRRFRGALRLQRERSVQMVARHFPQGTRLSVPPGGLSLWIELPAGVSSMVLFEQALALGIRVAPGPIFSNSGRYEGFLRLSCGLPFSPEVEWAYGELGRLLHGQVRALPAQRQAA</sequence>
<dbReference type="InterPro" id="IPR015421">
    <property type="entry name" value="PyrdxlP-dep_Trfase_major"/>
</dbReference>
<dbReference type="SUPFAM" id="SSF46785">
    <property type="entry name" value="Winged helix' DNA-binding domain"/>
    <property type="match status" value="1"/>
</dbReference>
<dbReference type="Pfam" id="PF00392">
    <property type="entry name" value="GntR"/>
    <property type="match status" value="1"/>
</dbReference>
<dbReference type="InterPro" id="IPR015424">
    <property type="entry name" value="PyrdxlP-dep_Trfase"/>
</dbReference>
<dbReference type="EMBL" id="JACHLK010000014">
    <property type="protein sequence ID" value="MBB6562805.1"/>
    <property type="molecule type" value="Genomic_DNA"/>
</dbReference>
<gene>
    <name evidence="7" type="ORF">HNP48_005521</name>
</gene>
<keyword evidence="4 7" id="KW-0238">DNA-binding</keyword>
<dbReference type="Pfam" id="PF00155">
    <property type="entry name" value="Aminotran_1_2"/>
    <property type="match status" value="1"/>
</dbReference>
<dbReference type="GO" id="GO:0003700">
    <property type="term" value="F:DNA-binding transcription factor activity"/>
    <property type="evidence" value="ECO:0007669"/>
    <property type="project" value="InterPro"/>
</dbReference>
<feature type="domain" description="HTH gntR-type" evidence="6">
    <location>
        <begin position="9"/>
        <end position="77"/>
    </location>
</feature>
<name>A0A7X0PIY8_9BURK</name>
<dbReference type="Gene3D" id="3.90.1150.10">
    <property type="entry name" value="Aspartate Aminotransferase, domain 1"/>
    <property type="match status" value="1"/>
</dbReference>
<evidence type="ECO:0000256" key="2">
    <source>
        <dbReference type="ARBA" id="ARBA00022898"/>
    </source>
</evidence>
<dbReference type="SUPFAM" id="SSF53383">
    <property type="entry name" value="PLP-dependent transferases"/>
    <property type="match status" value="1"/>
</dbReference>
<dbReference type="InterPro" id="IPR051446">
    <property type="entry name" value="HTH_trans_reg/aminotransferase"/>
</dbReference>
<dbReference type="AlphaFoldDB" id="A0A7X0PIY8"/>
<dbReference type="CDD" id="cd07377">
    <property type="entry name" value="WHTH_GntR"/>
    <property type="match status" value="1"/>
</dbReference>
<dbReference type="GO" id="GO:0030170">
    <property type="term" value="F:pyridoxal phosphate binding"/>
    <property type="evidence" value="ECO:0007669"/>
    <property type="project" value="InterPro"/>
</dbReference>
<keyword evidence="8" id="KW-1185">Reference proteome</keyword>
<dbReference type="PANTHER" id="PTHR46577:SF1">
    <property type="entry name" value="HTH-TYPE TRANSCRIPTIONAL REGULATORY PROTEIN GABR"/>
    <property type="match status" value="1"/>
</dbReference>
<dbReference type="RefSeq" id="WP_184863176.1">
    <property type="nucleotide sequence ID" value="NZ_JACHLK010000014.1"/>
</dbReference>
<dbReference type="PROSITE" id="PS50949">
    <property type="entry name" value="HTH_GNTR"/>
    <property type="match status" value="1"/>
</dbReference>
<dbReference type="InterPro" id="IPR036388">
    <property type="entry name" value="WH-like_DNA-bd_sf"/>
</dbReference>
<dbReference type="InterPro" id="IPR000524">
    <property type="entry name" value="Tscrpt_reg_HTH_GntR"/>
</dbReference>
<dbReference type="PANTHER" id="PTHR46577">
    <property type="entry name" value="HTH-TYPE TRANSCRIPTIONAL REGULATORY PROTEIN GABR"/>
    <property type="match status" value="1"/>
</dbReference>
<evidence type="ECO:0000256" key="3">
    <source>
        <dbReference type="ARBA" id="ARBA00023015"/>
    </source>
</evidence>
<reference evidence="7 8" key="1">
    <citation type="submission" date="2020-08" db="EMBL/GenBank/DDBJ databases">
        <title>Functional genomics of gut bacteria from endangered species of beetles.</title>
        <authorList>
            <person name="Carlos-Shanley C."/>
        </authorList>
    </citation>
    <scope>NUCLEOTIDE SEQUENCE [LARGE SCALE GENOMIC DNA]</scope>
    <source>
        <strain evidence="7 8">S00198</strain>
    </source>
</reference>
<dbReference type="InterPro" id="IPR015422">
    <property type="entry name" value="PyrdxlP-dep_Trfase_small"/>
</dbReference>
<dbReference type="Gene3D" id="3.40.640.10">
    <property type="entry name" value="Type I PLP-dependent aspartate aminotransferase-like (Major domain)"/>
    <property type="match status" value="1"/>
</dbReference>
<evidence type="ECO:0000313" key="7">
    <source>
        <dbReference type="EMBL" id="MBB6562805.1"/>
    </source>
</evidence>
<protein>
    <submittedName>
        <fullName evidence="7">DNA-binding transcriptional MocR family regulator</fullName>
    </submittedName>
</protein>
<evidence type="ECO:0000259" key="6">
    <source>
        <dbReference type="PROSITE" id="PS50949"/>
    </source>
</evidence>
<organism evidence="7 8">
    <name type="scientific">Acidovorax soli</name>
    <dbReference type="NCBI Taxonomy" id="592050"/>
    <lineage>
        <taxon>Bacteria</taxon>
        <taxon>Pseudomonadati</taxon>
        <taxon>Pseudomonadota</taxon>
        <taxon>Betaproteobacteria</taxon>
        <taxon>Burkholderiales</taxon>
        <taxon>Comamonadaceae</taxon>
        <taxon>Acidovorax</taxon>
    </lineage>
</organism>
<dbReference type="InterPro" id="IPR004839">
    <property type="entry name" value="Aminotransferase_I/II_large"/>
</dbReference>
<dbReference type="GO" id="GO:0003677">
    <property type="term" value="F:DNA binding"/>
    <property type="evidence" value="ECO:0007669"/>
    <property type="project" value="UniProtKB-KW"/>
</dbReference>
<dbReference type="Gene3D" id="1.10.10.10">
    <property type="entry name" value="Winged helix-like DNA-binding domain superfamily/Winged helix DNA-binding domain"/>
    <property type="match status" value="1"/>
</dbReference>
<evidence type="ECO:0000256" key="4">
    <source>
        <dbReference type="ARBA" id="ARBA00023125"/>
    </source>
</evidence>
<dbReference type="SMART" id="SM00345">
    <property type="entry name" value="HTH_GNTR"/>
    <property type="match status" value="1"/>
</dbReference>
<evidence type="ECO:0000256" key="1">
    <source>
        <dbReference type="ARBA" id="ARBA00005384"/>
    </source>
</evidence>
<proteinExistence type="inferred from homology"/>
<dbReference type="CDD" id="cd00609">
    <property type="entry name" value="AAT_like"/>
    <property type="match status" value="1"/>
</dbReference>